<reference evidence="2" key="3">
    <citation type="submission" date="2019-06" db="EMBL/GenBank/DDBJ databases">
        <title>A comparative analysis of the Nautiliaceae.</title>
        <authorList>
            <person name="Grosche A."/>
            <person name="Smedile F."/>
            <person name="Vetriani C."/>
        </authorList>
    </citation>
    <scope>NUCLEOTIDE SEQUENCE</scope>
    <source>
        <strain evidence="2">TB6</strain>
    </source>
</reference>
<dbReference type="RefSeq" id="WP_123351547.1">
    <property type="nucleotide sequence ID" value="NZ_CP027432.2"/>
</dbReference>
<keyword evidence="1" id="KW-0812">Transmembrane</keyword>
<keyword evidence="1" id="KW-0472">Membrane</keyword>
<name>A0AAJ4RD33_9BACT</name>
<evidence type="ECO:0000313" key="4">
    <source>
        <dbReference type="Proteomes" id="UP000272781"/>
    </source>
</evidence>
<protein>
    <submittedName>
        <fullName evidence="3">Uncharacterized protein</fullName>
    </submittedName>
</protein>
<reference evidence="5" key="1">
    <citation type="submission" date="2018-03" db="EMBL/GenBank/DDBJ databases">
        <title>A comparative analysis of the Nautiliaceae.</title>
        <authorList>
            <person name="Grosche A."/>
            <person name="Smedile F."/>
            <person name="Vetriani C."/>
        </authorList>
    </citation>
    <scope>NUCLEOTIDE SEQUENCE [LARGE SCALE GENOMIC DNA]</scope>
    <source>
        <strain evidence="5">TB6</strain>
    </source>
</reference>
<dbReference type="EMBL" id="CP027432">
    <property type="protein sequence ID" value="QCI28639.1"/>
    <property type="molecule type" value="Genomic_DNA"/>
</dbReference>
<evidence type="ECO:0000313" key="5">
    <source>
        <dbReference type="Proteomes" id="UP000298805"/>
    </source>
</evidence>
<keyword evidence="1" id="KW-1133">Transmembrane helix</keyword>
<dbReference type="Proteomes" id="UP000272781">
    <property type="component" value="Unassembled WGS sequence"/>
</dbReference>
<sequence length="171" mass="19202">MLILIVVIALTAVAYLMCSKENYILHPKRNNLFILIPVSLSFFLYLSFFSPLFSFVFLIMFVLAGFLVIKKYEEFLTLFFSNKIENLILIVTTFSIIGTLLIDIALYNKHLSQAVLIGAFVLGAILSISGRLGYIAISTYIAKKKNRSEYLGLLGFLGILGVVILCMVKKK</sequence>
<reference evidence="3 4" key="2">
    <citation type="submission" date="2018-11" db="EMBL/GenBank/DDBJ databases">
        <title>Genomic Encyclopedia of Type Strains, Phase IV (KMG-IV): sequencing the most valuable type-strain genomes for metagenomic binning, comparative biology and taxonomic classification.</title>
        <authorList>
            <person name="Goeker M."/>
        </authorList>
    </citation>
    <scope>NUCLEOTIDE SEQUENCE [LARGE SCALE GENOMIC DNA]</scope>
    <source>
        <strain evidence="3 4">DSM 27783</strain>
    </source>
</reference>
<evidence type="ECO:0000313" key="3">
    <source>
        <dbReference type="EMBL" id="ROR40632.1"/>
    </source>
</evidence>
<dbReference type="Proteomes" id="UP000298805">
    <property type="component" value="Chromosome"/>
</dbReference>
<gene>
    <name evidence="2" type="ORF">C6V80_06565</name>
    <name evidence="3" type="ORF">EDC58_0111</name>
</gene>
<keyword evidence="5" id="KW-1185">Reference proteome</keyword>
<dbReference type="EMBL" id="RJVK01000001">
    <property type="protein sequence ID" value="ROR40632.1"/>
    <property type="molecule type" value="Genomic_DNA"/>
</dbReference>
<evidence type="ECO:0000313" key="2">
    <source>
        <dbReference type="EMBL" id="QCI28639.1"/>
    </source>
</evidence>
<accession>A0AAJ4RD33</accession>
<evidence type="ECO:0000256" key="1">
    <source>
        <dbReference type="SAM" id="Phobius"/>
    </source>
</evidence>
<feature type="transmembrane region" description="Helical" evidence="1">
    <location>
        <begin position="113"/>
        <end position="137"/>
    </location>
</feature>
<dbReference type="AlphaFoldDB" id="A0AAJ4RD33"/>
<proteinExistence type="predicted"/>
<feature type="transmembrane region" description="Helical" evidence="1">
    <location>
        <begin position="87"/>
        <end position="107"/>
    </location>
</feature>
<feature type="transmembrane region" description="Helical" evidence="1">
    <location>
        <begin position="149"/>
        <end position="168"/>
    </location>
</feature>
<feature type="transmembrane region" description="Helical" evidence="1">
    <location>
        <begin position="42"/>
        <end position="67"/>
    </location>
</feature>
<organism evidence="3 4">
    <name type="scientific">Caminibacter pacificus</name>
    <dbReference type="NCBI Taxonomy" id="1424653"/>
    <lineage>
        <taxon>Bacteria</taxon>
        <taxon>Pseudomonadati</taxon>
        <taxon>Campylobacterota</taxon>
        <taxon>Epsilonproteobacteria</taxon>
        <taxon>Nautiliales</taxon>
        <taxon>Nautiliaceae</taxon>
        <taxon>Caminibacter</taxon>
    </lineage>
</organism>